<evidence type="ECO:0000313" key="9">
    <source>
        <dbReference type="Proteomes" id="UP000324324"/>
    </source>
</evidence>
<keyword evidence="9" id="KW-1185">Reference proteome</keyword>
<dbReference type="SUPFAM" id="SSF103473">
    <property type="entry name" value="MFS general substrate transporter"/>
    <property type="match status" value="1"/>
</dbReference>
<feature type="transmembrane region" description="Helical" evidence="6">
    <location>
        <begin position="225"/>
        <end position="244"/>
    </location>
</feature>
<dbReference type="GO" id="GO:0022857">
    <property type="term" value="F:transmembrane transporter activity"/>
    <property type="evidence" value="ECO:0007669"/>
    <property type="project" value="InterPro"/>
</dbReference>
<name>A0A5M8B5H1_9BURK</name>
<feature type="transmembrane region" description="Helical" evidence="6">
    <location>
        <begin position="134"/>
        <end position="153"/>
    </location>
</feature>
<dbReference type="Proteomes" id="UP000324324">
    <property type="component" value="Unassembled WGS sequence"/>
</dbReference>
<feature type="transmembrane region" description="Helical" evidence="6">
    <location>
        <begin position="256"/>
        <end position="276"/>
    </location>
</feature>
<dbReference type="PROSITE" id="PS50850">
    <property type="entry name" value="MFS"/>
    <property type="match status" value="1"/>
</dbReference>
<evidence type="ECO:0000256" key="2">
    <source>
        <dbReference type="ARBA" id="ARBA00022448"/>
    </source>
</evidence>
<evidence type="ECO:0000256" key="3">
    <source>
        <dbReference type="ARBA" id="ARBA00022692"/>
    </source>
</evidence>
<feature type="transmembrane region" description="Helical" evidence="6">
    <location>
        <begin position="194"/>
        <end position="213"/>
    </location>
</feature>
<feature type="transmembrane region" description="Helical" evidence="6">
    <location>
        <begin position="421"/>
        <end position="443"/>
    </location>
</feature>
<comment type="subcellular location">
    <subcellularLocation>
        <location evidence="1">Endomembrane system</location>
        <topology evidence="1">Multi-pass membrane protein</topology>
    </subcellularLocation>
</comment>
<dbReference type="InterPro" id="IPR020846">
    <property type="entry name" value="MFS_dom"/>
</dbReference>
<evidence type="ECO:0000256" key="6">
    <source>
        <dbReference type="SAM" id="Phobius"/>
    </source>
</evidence>
<sequence length="566" mass="62081">MSAQVVSRGSTRLRRSRLWCRLWWRLGLRLRLRVLLRLRLRLRLPLRLGLGLGLRPHPQLLGHRQRQTLLMLLLALATAVEFLENIMFVFAASHIVGGIDGDPRSFALVQAAYAVGSMLTILKQPWLAQRFGYRRYLTGALLLFIAGALAAAASHSVTQLAAARLLQGLGGGALFTSCRILVNLMFSPADRPRALRIFMLGIFGASTLAPAFAAALIEHGVWQDVFYGVVPFAALAAFAAWWLLPDAEPSRDAAQAPAIGPLLLFGVAIVALQTALSEARFDVLSHPLRLAALAASGAALLALFLWHQWHHGKPLLALRNLRHPVYLTGLAMYFVYYLINNLSGYLFPIYAEQALGLPLQTTGWLNTLSAAVSLVGIAIYLKSASRLPRKKPLMTAGLLVMAGAAWWFSRLPPDTDVGALAWGLVGKGLFGVMVIIPIAGLTFRPLSAEDFAHGYRSKNLMRQIASSFASALGAILLQNRQFAVHQGIVDALGNRPEQTEQWMRTMEGTLAARGLDAAHAHQLALTWLARLVDQQARLMACEDLYRWIALLALCAAAAMLWQRRLD</sequence>
<feature type="transmembrane region" description="Helical" evidence="6">
    <location>
        <begin position="165"/>
        <end position="182"/>
    </location>
</feature>
<dbReference type="GO" id="GO:0005886">
    <property type="term" value="C:plasma membrane"/>
    <property type="evidence" value="ECO:0007669"/>
    <property type="project" value="TreeGrafter"/>
</dbReference>
<evidence type="ECO:0000256" key="4">
    <source>
        <dbReference type="ARBA" id="ARBA00022989"/>
    </source>
</evidence>
<evidence type="ECO:0000313" key="8">
    <source>
        <dbReference type="EMBL" id="KAA6131088.1"/>
    </source>
</evidence>
<feature type="transmembrane region" description="Helical" evidence="6">
    <location>
        <begin position="327"/>
        <end position="351"/>
    </location>
</feature>
<dbReference type="InterPro" id="IPR011701">
    <property type="entry name" value="MFS"/>
</dbReference>
<keyword evidence="2" id="KW-0813">Transport</keyword>
<dbReference type="AlphaFoldDB" id="A0A5M8B5H1"/>
<dbReference type="EMBL" id="VWRN01000011">
    <property type="protein sequence ID" value="KAA6131088.1"/>
    <property type="molecule type" value="Genomic_DNA"/>
</dbReference>
<organism evidence="8 9">
    <name type="scientific">Cupriavidus cauae</name>
    <dbReference type="NCBI Taxonomy" id="2608999"/>
    <lineage>
        <taxon>Bacteria</taxon>
        <taxon>Pseudomonadati</taxon>
        <taxon>Pseudomonadota</taxon>
        <taxon>Betaproteobacteria</taxon>
        <taxon>Burkholderiales</taxon>
        <taxon>Burkholderiaceae</taxon>
        <taxon>Cupriavidus</taxon>
    </lineage>
</organism>
<feature type="transmembrane region" description="Helical" evidence="6">
    <location>
        <begin position="544"/>
        <end position="561"/>
    </location>
</feature>
<feature type="transmembrane region" description="Helical" evidence="6">
    <location>
        <begin position="105"/>
        <end position="122"/>
    </location>
</feature>
<feature type="transmembrane region" description="Helical" evidence="6">
    <location>
        <begin position="69"/>
        <end position="93"/>
    </location>
</feature>
<comment type="caution">
    <text evidence="8">The sequence shown here is derived from an EMBL/GenBank/DDBJ whole genome shotgun (WGS) entry which is preliminary data.</text>
</comment>
<reference evidence="8 9" key="1">
    <citation type="submission" date="2019-09" db="EMBL/GenBank/DDBJ databases">
        <title>Isolation of a novel species in the genus Cupriavidus from patients with sepsis using whole genome sequencing.</title>
        <authorList>
            <person name="Kweon O.J."/>
            <person name="Lee M.-K."/>
        </authorList>
    </citation>
    <scope>NUCLEOTIDE SEQUENCE [LARGE SCALE GENOMIC DNA]</scope>
    <source>
        <strain evidence="8 9">MKL-01</strain>
    </source>
</reference>
<dbReference type="PANTHER" id="PTHR23501:SF191">
    <property type="entry name" value="VACUOLAR BASIC AMINO ACID TRANSPORTER 4"/>
    <property type="match status" value="1"/>
</dbReference>
<dbReference type="Gene3D" id="1.20.1720.10">
    <property type="entry name" value="Multidrug resistance protein D"/>
    <property type="match status" value="1"/>
</dbReference>
<dbReference type="InterPro" id="IPR036259">
    <property type="entry name" value="MFS_trans_sf"/>
</dbReference>
<accession>A0A5M8B5H1</accession>
<feature type="transmembrane region" description="Helical" evidence="6">
    <location>
        <begin position="363"/>
        <end position="381"/>
    </location>
</feature>
<feature type="transmembrane region" description="Helical" evidence="6">
    <location>
        <begin position="393"/>
        <end position="409"/>
    </location>
</feature>
<feature type="transmembrane region" description="Helical" evidence="6">
    <location>
        <begin position="288"/>
        <end position="306"/>
    </location>
</feature>
<keyword evidence="3 6" id="KW-0812">Transmembrane</keyword>
<feature type="domain" description="Major facilitator superfamily (MFS) profile" evidence="7">
    <location>
        <begin position="70"/>
        <end position="566"/>
    </location>
</feature>
<evidence type="ECO:0000259" key="7">
    <source>
        <dbReference type="PROSITE" id="PS50850"/>
    </source>
</evidence>
<evidence type="ECO:0000256" key="1">
    <source>
        <dbReference type="ARBA" id="ARBA00004127"/>
    </source>
</evidence>
<protein>
    <submittedName>
        <fullName evidence="8">Multidrug efflux MFS transporter</fullName>
    </submittedName>
</protein>
<dbReference type="PANTHER" id="PTHR23501">
    <property type="entry name" value="MAJOR FACILITATOR SUPERFAMILY"/>
    <property type="match status" value="1"/>
</dbReference>
<dbReference type="Gene3D" id="1.20.1250.20">
    <property type="entry name" value="MFS general substrate transporter like domains"/>
    <property type="match status" value="1"/>
</dbReference>
<proteinExistence type="predicted"/>
<dbReference type="GO" id="GO:0012505">
    <property type="term" value="C:endomembrane system"/>
    <property type="evidence" value="ECO:0007669"/>
    <property type="project" value="UniProtKB-SubCell"/>
</dbReference>
<evidence type="ECO:0000256" key="5">
    <source>
        <dbReference type="ARBA" id="ARBA00023136"/>
    </source>
</evidence>
<keyword evidence="4 6" id="KW-1133">Transmembrane helix</keyword>
<dbReference type="Pfam" id="PF07690">
    <property type="entry name" value="MFS_1"/>
    <property type="match status" value="1"/>
</dbReference>
<gene>
    <name evidence="8" type="ORF">F1599_02710</name>
</gene>
<keyword evidence="5 6" id="KW-0472">Membrane</keyword>